<dbReference type="STRING" id="927083.DB32_004528"/>
<keyword evidence="2" id="KW-0012">Acyltransferase</keyword>
<dbReference type="AlphaFoldDB" id="A0A0F6SFR0"/>
<reference evidence="4 5" key="1">
    <citation type="submission" date="2015-03" db="EMBL/GenBank/DDBJ databases">
        <title>Genome assembly of Sandaracinus amylolyticus DSM 53668.</title>
        <authorList>
            <person name="Sharma G."/>
            <person name="Subramanian S."/>
        </authorList>
    </citation>
    <scope>NUCLEOTIDE SEQUENCE [LARGE SCALE GENOMIC DNA]</scope>
    <source>
        <strain evidence="4 5">DSM 53668</strain>
    </source>
</reference>
<evidence type="ECO:0000256" key="1">
    <source>
        <dbReference type="ARBA" id="ARBA00022679"/>
    </source>
</evidence>
<dbReference type="GO" id="GO:0016747">
    <property type="term" value="F:acyltransferase activity, transferring groups other than amino-acyl groups"/>
    <property type="evidence" value="ECO:0007669"/>
    <property type="project" value="InterPro"/>
</dbReference>
<evidence type="ECO:0000259" key="3">
    <source>
        <dbReference type="PROSITE" id="PS51186"/>
    </source>
</evidence>
<name>A0A0F6SFR0_9BACT</name>
<dbReference type="PANTHER" id="PTHR43877">
    <property type="entry name" value="AMINOALKYLPHOSPHONATE N-ACETYLTRANSFERASE-RELATED-RELATED"/>
    <property type="match status" value="1"/>
</dbReference>
<keyword evidence="5" id="KW-1185">Reference proteome</keyword>
<dbReference type="RefSeq" id="WP_053234646.1">
    <property type="nucleotide sequence ID" value="NZ_CP011125.1"/>
</dbReference>
<proteinExistence type="predicted"/>
<evidence type="ECO:0000256" key="2">
    <source>
        <dbReference type="ARBA" id="ARBA00023315"/>
    </source>
</evidence>
<organism evidence="4 5">
    <name type="scientific">Sandaracinus amylolyticus</name>
    <dbReference type="NCBI Taxonomy" id="927083"/>
    <lineage>
        <taxon>Bacteria</taxon>
        <taxon>Pseudomonadati</taxon>
        <taxon>Myxococcota</taxon>
        <taxon>Polyangia</taxon>
        <taxon>Polyangiales</taxon>
        <taxon>Sandaracinaceae</taxon>
        <taxon>Sandaracinus</taxon>
    </lineage>
</organism>
<evidence type="ECO:0000313" key="4">
    <source>
        <dbReference type="EMBL" id="AKF07379.1"/>
    </source>
</evidence>
<dbReference type="Gene3D" id="3.40.630.30">
    <property type="match status" value="1"/>
</dbReference>
<dbReference type="InterPro" id="IPR016181">
    <property type="entry name" value="Acyl_CoA_acyltransferase"/>
</dbReference>
<keyword evidence="1 4" id="KW-0808">Transferase</keyword>
<sequence length="183" mass="19375">MSASITIRCATDDDLARIQEIVREADARFASSPHPELADGSTIPPDVASRATSEQRLLVAELGGVVAGLVYLGRIEGELCIGQVSVALDAGRVGVGSALVRAVIDAARRRGEPSIVLNTQRDVPWNAPFFARHGFEVIPRDAWGPGLVRVSDAQSADGLDWATRVHMRLVLAPGASASARRSS</sequence>
<feature type="domain" description="N-acetyltransferase" evidence="3">
    <location>
        <begin position="5"/>
        <end position="157"/>
    </location>
</feature>
<dbReference type="SUPFAM" id="SSF55729">
    <property type="entry name" value="Acyl-CoA N-acyltransferases (Nat)"/>
    <property type="match status" value="1"/>
</dbReference>
<dbReference type="CDD" id="cd04301">
    <property type="entry name" value="NAT_SF"/>
    <property type="match status" value="1"/>
</dbReference>
<accession>A0A0F6SFR0</accession>
<dbReference type="Pfam" id="PF00583">
    <property type="entry name" value="Acetyltransf_1"/>
    <property type="match status" value="1"/>
</dbReference>
<dbReference type="PROSITE" id="PS51186">
    <property type="entry name" value="GNAT"/>
    <property type="match status" value="1"/>
</dbReference>
<gene>
    <name evidence="4" type="ORF">DB32_004528</name>
</gene>
<dbReference type="InterPro" id="IPR050832">
    <property type="entry name" value="Bact_Acetyltransf"/>
</dbReference>
<dbReference type="InterPro" id="IPR000182">
    <property type="entry name" value="GNAT_dom"/>
</dbReference>
<dbReference type="Proteomes" id="UP000034883">
    <property type="component" value="Chromosome"/>
</dbReference>
<dbReference type="EMBL" id="CP011125">
    <property type="protein sequence ID" value="AKF07379.1"/>
    <property type="molecule type" value="Genomic_DNA"/>
</dbReference>
<evidence type="ECO:0000313" key="5">
    <source>
        <dbReference type="Proteomes" id="UP000034883"/>
    </source>
</evidence>
<dbReference type="KEGG" id="samy:DB32_004528"/>
<dbReference type="OrthoDB" id="572496at2"/>
<protein>
    <submittedName>
        <fullName evidence="4">Putative acetyltransferase</fullName>
    </submittedName>
</protein>